<name>A0A9K3PPI5_9STRA</name>
<evidence type="ECO:0000256" key="1">
    <source>
        <dbReference type="SAM" id="MobiDB-lite"/>
    </source>
</evidence>
<reference evidence="2" key="1">
    <citation type="journal article" date="2021" name="Sci. Rep.">
        <title>Diploid genomic architecture of Nitzschia inconspicua, an elite biomass production diatom.</title>
        <authorList>
            <person name="Oliver A."/>
            <person name="Podell S."/>
            <person name="Pinowska A."/>
            <person name="Traller J.C."/>
            <person name="Smith S.R."/>
            <person name="McClure R."/>
            <person name="Beliaev A."/>
            <person name="Bohutskyi P."/>
            <person name="Hill E.A."/>
            <person name="Rabines A."/>
            <person name="Zheng H."/>
            <person name="Allen L.Z."/>
            <person name="Kuo A."/>
            <person name="Grigoriev I.V."/>
            <person name="Allen A.E."/>
            <person name="Hazlebeck D."/>
            <person name="Allen E.E."/>
        </authorList>
    </citation>
    <scope>NUCLEOTIDE SEQUENCE</scope>
    <source>
        <strain evidence="2">Hildebrandi</strain>
    </source>
</reference>
<reference evidence="2" key="2">
    <citation type="submission" date="2021-04" db="EMBL/GenBank/DDBJ databases">
        <authorList>
            <person name="Podell S."/>
        </authorList>
    </citation>
    <scope>NUCLEOTIDE SEQUENCE</scope>
    <source>
        <strain evidence="2">Hildebrandi</strain>
    </source>
</reference>
<dbReference type="AlphaFoldDB" id="A0A9K3PPI5"/>
<sequence length="329" mass="35972">MAGRVLGGVENGVNGVVDKCCCECWQQGCGLDGCFGTCADTLEAINPVMEYIADLIWFLGSPLAFPLIYCFDKGPDTEPPGGGWQIPMIQTPLRLPIMCCAFTICAPCGQWYMRRRLLDGDMTKYKLWQGYHDGPHCMARRCPGAPITIEAGTYGEDKCPELFLCAEVTCLGGFWSVCCSYNVNRRMIKEQRNLGDDPTEVRVNKCIGFFSALASKLCMLGCCVCISSRLIGCCANDSAGAQQCSGQGVRAGNACRSCARTCWRGIWSVKMIAMGCASAQMNHELKEGKPLASPPIKKAMDRGAPTDETNTEAGDDEDQWWNEKKKDGY</sequence>
<accession>A0A9K3PPI5</accession>
<comment type="caution">
    <text evidence="2">The sequence shown here is derived from an EMBL/GenBank/DDBJ whole genome shotgun (WGS) entry which is preliminary data.</text>
</comment>
<dbReference type="PANTHER" id="PTHR31152">
    <property type="entry name" value="PLAC8 FAMILY PROTEIN"/>
    <property type="match status" value="1"/>
</dbReference>
<gene>
    <name evidence="2" type="ORF">IV203_004268</name>
</gene>
<proteinExistence type="predicted"/>
<protein>
    <submittedName>
        <fullName evidence="2">Uncharacterized protein</fullName>
    </submittedName>
</protein>
<dbReference type="Proteomes" id="UP000693970">
    <property type="component" value="Unassembled WGS sequence"/>
</dbReference>
<feature type="region of interest" description="Disordered" evidence="1">
    <location>
        <begin position="287"/>
        <end position="329"/>
    </location>
</feature>
<dbReference type="PANTHER" id="PTHR31152:SF1">
    <property type="entry name" value="PLAC8 FAMILY PROTEIN"/>
    <property type="match status" value="1"/>
</dbReference>
<keyword evidence="3" id="KW-1185">Reference proteome</keyword>
<organism evidence="2 3">
    <name type="scientific">Nitzschia inconspicua</name>
    <dbReference type="NCBI Taxonomy" id="303405"/>
    <lineage>
        <taxon>Eukaryota</taxon>
        <taxon>Sar</taxon>
        <taxon>Stramenopiles</taxon>
        <taxon>Ochrophyta</taxon>
        <taxon>Bacillariophyta</taxon>
        <taxon>Bacillariophyceae</taxon>
        <taxon>Bacillariophycidae</taxon>
        <taxon>Bacillariales</taxon>
        <taxon>Bacillariaceae</taxon>
        <taxon>Nitzschia</taxon>
    </lineage>
</organism>
<dbReference type="EMBL" id="JAGRRH010000016">
    <property type="protein sequence ID" value="KAG7354912.1"/>
    <property type="molecule type" value="Genomic_DNA"/>
</dbReference>
<evidence type="ECO:0000313" key="2">
    <source>
        <dbReference type="EMBL" id="KAG7354912.1"/>
    </source>
</evidence>
<evidence type="ECO:0000313" key="3">
    <source>
        <dbReference type="Proteomes" id="UP000693970"/>
    </source>
</evidence>
<dbReference type="OrthoDB" id="998115at2759"/>
<feature type="compositionally biased region" description="Acidic residues" evidence="1">
    <location>
        <begin position="309"/>
        <end position="320"/>
    </location>
</feature>